<reference evidence="1" key="1">
    <citation type="journal article" date="2022" name="bioRxiv">
        <title>Population genetic analysis of Ophidiomyces ophidiicola, the causative agent of snake fungal disease, indicates recent introductions to the USA.</title>
        <authorList>
            <person name="Ladner J.T."/>
            <person name="Palmer J.M."/>
            <person name="Ettinger C.L."/>
            <person name="Stajich J.E."/>
            <person name="Farrell T.M."/>
            <person name="Glorioso B.M."/>
            <person name="Lawson B."/>
            <person name="Price S.J."/>
            <person name="Stengle A.G."/>
            <person name="Grear D.A."/>
            <person name="Lorch J.M."/>
        </authorList>
    </citation>
    <scope>NUCLEOTIDE SEQUENCE</scope>
    <source>
        <strain evidence="1">NWHC 24266-5</strain>
    </source>
</reference>
<accession>A0ACB8UYM0</accession>
<name>A0ACB8UYM0_9EURO</name>
<gene>
    <name evidence="1" type="ORF">LOY88_002634</name>
</gene>
<sequence>MKGFYYRPCPLCQQDVEVKQRGRFYVLPLHPAYTKLFSHDDWQLKNNSAITIQGLWSGPLETYPTLAYWQRSFLIHWRCYQLVQELSPSQLRLLIDVVEPTFHSRSLPPPSTHGAFFPPPSHLLPPNAIPLQCDLENQDHRAEKRDIEQPLGWWFHRLPLEIQGKIFEYNIGRLIYVMRAATQFSSNNEAFRAVPEHRLSETKLMVYDNMIRIHLVIIGGRTYIGDITSKANLGHIPQEDLSIAYSRTLRYIALALGPVFLLCVFLQKWKSAYILFSAVAAFEFMLFPSVRSTALSPMRSGIDQKMNRDYRLNECEYLAIKSDETGVVDIAFQQHHAAPKWILNNHTYPFKGKISVIRCADTHNLRIIRDARTPLVIFFSLGLY</sequence>
<evidence type="ECO:0000313" key="1">
    <source>
        <dbReference type="EMBL" id="KAI2388438.1"/>
    </source>
</evidence>
<protein>
    <submittedName>
        <fullName evidence="1">Uncharacterized protein</fullName>
    </submittedName>
</protein>
<comment type="caution">
    <text evidence="1">The sequence shown here is derived from an EMBL/GenBank/DDBJ whole genome shotgun (WGS) entry which is preliminary data.</text>
</comment>
<proteinExistence type="predicted"/>
<organism evidence="1">
    <name type="scientific">Ophidiomyces ophidiicola</name>
    <dbReference type="NCBI Taxonomy" id="1387563"/>
    <lineage>
        <taxon>Eukaryota</taxon>
        <taxon>Fungi</taxon>
        <taxon>Dikarya</taxon>
        <taxon>Ascomycota</taxon>
        <taxon>Pezizomycotina</taxon>
        <taxon>Eurotiomycetes</taxon>
        <taxon>Eurotiomycetidae</taxon>
        <taxon>Onygenales</taxon>
        <taxon>Onygenaceae</taxon>
        <taxon>Ophidiomyces</taxon>
    </lineage>
</organism>
<dbReference type="EMBL" id="JALBCA010000031">
    <property type="protein sequence ID" value="KAI2388438.1"/>
    <property type="molecule type" value="Genomic_DNA"/>
</dbReference>